<keyword evidence="4 9" id="KW-0479">Metal-binding</keyword>
<comment type="caution">
    <text evidence="12">The sequence shown here is derived from an EMBL/GenBank/DDBJ whole genome shotgun (WGS) entry which is preliminary data.</text>
</comment>
<feature type="binding site" description="axial binding residue" evidence="9">
    <location>
        <position position="144"/>
    </location>
    <ligand>
        <name>heme c</name>
        <dbReference type="ChEBI" id="CHEBI:61717"/>
        <label>2</label>
    </ligand>
    <ligandPart>
        <name>Fe</name>
        <dbReference type="ChEBI" id="CHEBI:18248"/>
    </ligandPart>
</feature>
<feature type="domain" description="Cytochrome c" evidence="11">
    <location>
        <begin position="128"/>
        <end position="215"/>
    </location>
</feature>
<keyword evidence="10" id="KW-0732">Signal</keyword>
<dbReference type="EMBL" id="LICD01000165">
    <property type="protein sequence ID" value="KRO79509.1"/>
    <property type="molecule type" value="Genomic_DNA"/>
</dbReference>
<dbReference type="InterPro" id="IPR009056">
    <property type="entry name" value="Cyt_c-like_dom"/>
</dbReference>
<feature type="binding site" description="covalent" evidence="8">
    <location>
        <position position="44"/>
    </location>
    <ligand>
        <name>heme c</name>
        <dbReference type="ChEBI" id="CHEBI:61717"/>
        <label>1</label>
    </ligand>
</feature>
<keyword evidence="6" id="KW-0249">Electron transport</keyword>
<dbReference type="Gene3D" id="1.10.760.10">
    <property type="entry name" value="Cytochrome c-like domain"/>
    <property type="match status" value="2"/>
</dbReference>
<protein>
    <recommendedName>
        <fullName evidence="11">Cytochrome c domain-containing protein</fullName>
    </recommendedName>
</protein>
<keyword evidence="2" id="KW-0813">Transport</keyword>
<gene>
    <name evidence="12" type="ORF">ABR85_05010</name>
</gene>
<dbReference type="InterPro" id="IPR024167">
    <property type="entry name" value="Cytochrome_c4-like"/>
</dbReference>
<comment type="PTM">
    <text evidence="8">Binds 2 heme c groups covalently per subunit.</text>
</comment>
<feature type="domain" description="Cytochrome c" evidence="11">
    <location>
        <begin position="23"/>
        <end position="118"/>
    </location>
</feature>
<reference evidence="12 13" key="1">
    <citation type="submission" date="2015-10" db="EMBL/GenBank/DDBJ databases">
        <title>Metagenome-Assembled Genomes uncover a global brackish microbiome.</title>
        <authorList>
            <person name="Hugerth L.W."/>
            <person name="Larsson J."/>
            <person name="Alneberg J."/>
            <person name="Lindh M.V."/>
            <person name="Legrand C."/>
            <person name="Pinhassi J."/>
            <person name="Andersson A.F."/>
        </authorList>
    </citation>
    <scope>NUCLEOTIDE SEQUENCE [LARGE SCALE GENOMIC DNA]</scope>
    <source>
        <strain evidence="12">BACL22 MAG-120619-bin3</strain>
    </source>
</reference>
<sequence>MQKTRLLAALTLATSIAGLFSASVAAQQYAVVDTTNQPLSNEVCATCHGGAGQGNSVVGGPSLAGLEPWYLRKQLENFRAGIRGSEKDYIPGNEMRASVARLSDAEIDDLVETIAGWKVIENDHTIEGDLGNGQALYANCAACHGADGEGNEALGAPGLVGRNDWYMFRQIKLFKSGYRGVHPDDTAGRLMRPSTQSLKSDQDVNDVLVYINSLDR</sequence>
<feature type="binding site" description="covalent" evidence="8">
    <location>
        <position position="140"/>
    </location>
    <ligand>
        <name>heme c</name>
        <dbReference type="ChEBI" id="CHEBI:61717"/>
        <label>2</label>
    </ligand>
</feature>
<dbReference type="PIRSF" id="PIRSF000005">
    <property type="entry name" value="Cytochrome_c4"/>
    <property type="match status" value="1"/>
</dbReference>
<feature type="signal peptide" evidence="10">
    <location>
        <begin position="1"/>
        <end position="25"/>
    </location>
</feature>
<evidence type="ECO:0000256" key="5">
    <source>
        <dbReference type="ARBA" id="ARBA00022764"/>
    </source>
</evidence>
<evidence type="ECO:0000313" key="13">
    <source>
        <dbReference type="Proteomes" id="UP000051242"/>
    </source>
</evidence>
<evidence type="ECO:0000256" key="3">
    <source>
        <dbReference type="ARBA" id="ARBA00022617"/>
    </source>
</evidence>
<dbReference type="GO" id="GO:0005506">
    <property type="term" value="F:iron ion binding"/>
    <property type="evidence" value="ECO:0007669"/>
    <property type="project" value="InterPro"/>
</dbReference>
<evidence type="ECO:0000256" key="2">
    <source>
        <dbReference type="ARBA" id="ARBA00022448"/>
    </source>
</evidence>
<dbReference type="InterPro" id="IPR050597">
    <property type="entry name" value="Cytochrome_c_Oxidase_Subunit"/>
</dbReference>
<keyword evidence="7 9" id="KW-0408">Iron</keyword>
<feature type="binding site" description="axial binding residue" evidence="9">
    <location>
        <position position="191"/>
    </location>
    <ligand>
        <name>heme c</name>
        <dbReference type="ChEBI" id="CHEBI:61717"/>
        <label>2</label>
    </ligand>
    <ligandPart>
        <name>Fe</name>
        <dbReference type="ChEBI" id="CHEBI:18248"/>
    </ligandPart>
</feature>
<feature type="chain" id="PRO_5006424096" description="Cytochrome c domain-containing protein" evidence="10">
    <location>
        <begin position="26"/>
        <end position="216"/>
    </location>
</feature>
<proteinExistence type="predicted"/>
<evidence type="ECO:0000259" key="11">
    <source>
        <dbReference type="PROSITE" id="PS51007"/>
    </source>
</evidence>
<keyword evidence="5" id="KW-0574">Periplasm</keyword>
<organism evidence="12 13">
    <name type="scientific">OM182 bacterium BACL3 MAG-120619-bin3</name>
    <dbReference type="NCBI Taxonomy" id="1655593"/>
    <lineage>
        <taxon>Bacteria</taxon>
        <taxon>Pseudomonadati</taxon>
        <taxon>Pseudomonadota</taxon>
        <taxon>Gammaproteobacteria</taxon>
        <taxon>OMG group</taxon>
        <taxon>OM182 clade</taxon>
    </lineage>
</organism>
<keyword evidence="3 8" id="KW-0349">Heme</keyword>
<dbReference type="AlphaFoldDB" id="A0A0R2SWT7"/>
<dbReference type="PROSITE" id="PS51007">
    <property type="entry name" value="CYTC"/>
    <property type="match status" value="2"/>
</dbReference>
<feature type="binding site" description="covalent" evidence="8">
    <location>
        <position position="143"/>
    </location>
    <ligand>
        <name>heme c</name>
        <dbReference type="ChEBI" id="CHEBI:61717"/>
        <label>2</label>
    </ligand>
</feature>
<dbReference type="GO" id="GO:0042597">
    <property type="term" value="C:periplasmic space"/>
    <property type="evidence" value="ECO:0007669"/>
    <property type="project" value="UniProtKB-SubCell"/>
</dbReference>
<dbReference type="GO" id="GO:0020037">
    <property type="term" value="F:heme binding"/>
    <property type="evidence" value="ECO:0007669"/>
    <property type="project" value="InterPro"/>
</dbReference>
<dbReference type="Proteomes" id="UP000051242">
    <property type="component" value="Unassembled WGS sequence"/>
</dbReference>
<dbReference type="PANTHER" id="PTHR33751">
    <property type="entry name" value="CBB3-TYPE CYTOCHROME C OXIDASE SUBUNIT FIXP"/>
    <property type="match status" value="1"/>
</dbReference>
<feature type="binding site" description="axial binding residue" evidence="9">
    <location>
        <position position="95"/>
    </location>
    <ligand>
        <name>heme c</name>
        <dbReference type="ChEBI" id="CHEBI:61717"/>
        <label>1</label>
    </ligand>
    <ligandPart>
        <name>Fe</name>
        <dbReference type="ChEBI" id="CHEBI:18248"/>
    </ligandPart>
</feature>
<evidence type="ECO:0000256" key="4">
    <source>
        <dbReference type="ARBA" id="ARBA00022723"/>
    </source>
</evidence>
<comment type="subcellular location">
    <subcellularLocation>
        <location evidence="1">Periplasm</location>
    </subcellularLocation>
</comment>
<evidence type="ECO:0000256" key="7">
    <source>
        <dbReference type="ARBA" id="ARBA00023004"/>
    </source>
</evidence>
<dbReference type="InterPro" id="IPR036909">
    <property type="entry name" value="Cyt_c-like_dom_sf"/>
</dbReference>
<evidence type="ECO:0000256" key="6">
    <source>
        <dbReference type="ARBA" id="ARBA00022982"/>
    </source>
</evidence>
<dbReference type="PANTHER" id="PTHR33751:SF9">
    <property type="entry name" value="CYTOCHROME C4"/>
    <property type="match status" value="1"/>
</dbReference>
<accession>A0A0R2SWT7</accession>
<evidence type="ECO:0000256" key="10">
    <source>
        <dbReference type="SAM" id="SignalP"/>
    </source>
</evidence>
<feature type="binding site" description="axial binding residue" evidence="9">
    <location>
        <position position="48"/>
    </location>
    <ligand>
        <name>heme c</name>
        <dbReference type="ChEBI" id="CHEBI:61717"/>
        <label>1</label>
    </ligand>
    <ligandPart>
        <name>Fe</name>
        <dbReference type="ChEBI" id="CHEBI:18248"/>
    </ligandPart>
</feature>
<dbReference type="GO" id="GO:0009055">
    <property type="term" value="F:electron transfer activity"/>
    <property type="evidence" value="ECO:0007669"/>
    <property type="project" value="InterPro"/>
</dbReference>
<evidence type="ECO:0000313" key="12">
    <source>
        <dbReference type="EMBL" id="KRO79509.1"/>
    </source>
</evidence>
<evidence type="ECO:0000256" key="1">
    <source>
        <dbReference type="ARBA" id="ARBA00004418"/>
    </source>
</evidence>
<evidence type="ECO:0000256" key="9">
    <source>
        <dbReference type="PIRSR" id="PIRSR000005-2"/>
    </source>
</evidence>
<dbReference type="SUPFAM" id="SSF46626">
    <property type="entry name" value="Cytochrome c"/>
    <property type="match status" value="2"/>
</dbReference>
<feature type="binding site" description="covalent" evidence="8">
    <location>
        <position position="47"/>
    </location>
    <ligand>
        <name>heme c</name>
        <dbReference type="ChEBI" id="CHEBI:61717"/>
        <label>1</label>
    </ligand>
</feature>
<dbReference type="Pfam" id="PF00034">
    <property type="entry name" value="Cytochrom_C"/>
    <property type="match status" value="2"/>
</dbReference>
<name>A0A0R2SWT7_9GAMM</name>
<evidence type="ECO:0000256" key="8">
    <source>
        <dbReference type="PIRSR" id="PIRSR000005-1"/>
    </source>
</evidence>